<evidence type="ECO:0000256" key="2">
    <source>
        <dbReference type="RuleBase" id="RU003616"/>
    </source>
</evidence>
<name>A0A1I1TD12_9GAMM</name>
<keyword evidence="5" id="KW-1185">Reference proteome</keyword>
<dbReference type="CDD" id="cd06464">
    <property type="entry name" value="ACD_sHsps-like"/>
    <property type="match status" value="1"/>
</dbReference>
<protein>
    <submittedName>
        <fullName evidence="4">Heat shock protein Hsp20</fullName>
    </submittedName>
</protein>
<accession>A0A1I1TD12</accession>
<dbReference type="SUPFAM" id="SSF49764">
    <property type="entry name" value="HSP20-like chaperones"/>
    <property type="match status" value="1"/>
</dbReference>
<gene>
    <name evidence="4" type="ORF">SAMN05660831_01825</name>
</gene>
<reference evidence="4 5" key="1">
    <citation type="submission" date="2016-10" db="EMBL/GenBank/DDBJ databases">
        <authorList>
            <person name="de Groot N.N."/>
        </authorList>
    </citation>
    <scope>NUCLEOTIDE SEQUENCE [LARGE SCALE GENOMIC DNA]</scope>
    <source>
        <strain evidence="4 5">HL3</strain>
    </source>
</reference>
<evidence type="ECO:0000259" key="3">
    <source>
        <dbReference type="PROSITE" id="PS01031"/>
    </source>
</evidence>
<keyword evidence="4" id="KW-0346">Stress response</keyword>
<evidence type="ECO:0000313" key="4">
    <source>
        <dbReference type="EMBL" id="SFD55028.1"/>
    </source>
</evidence>
<evidence type="ECO:0000313" key="5">
    <source>
        <dbReference type="Proteomes" id="UP000198611"/>
    </source>
</evidence>
<proteinExistence type="inferred from homology"/>
<dbReference type="EMBL" id="FOMJ01000006">
    <property type="protein sequence ID" value="SFD55028.1"/>
    <property type="molecule type" value="Genomic_DNA"/>
</dbReference>
<evidence type="ECO:0000256" key="1">
    <source>
        <dbReference type="PROSITE-ProRule" id="PRU00285"/>
    </source>
</evidence>
<dbReference type="Proteomes" id="UP000198611">
    <property type="component" value="Unassembled WGS sequence"/>
</dbReference>
<organism evidence="4 5">
    <name type="scientific">Thiohalospira halophila DSM 15071</name>
    <dbReference type="NCBI Taxonomy" id="1123397"/>
    <lineage>
        <taxon>Bacteria</taxon>
        <taxon>Pseudomonadati</taxon>
        <taxon>Pseudomonadota</taxon>
        <taxon>Gammaproteobacteria</taxon>
        <taxon>Thiohalospirales</taxon>
        <taxon>Thiohalospiraceae</taxon>
        <taxon>Thiohalospira</taxon>
    </lineage>
</organism>
<dbReference type="RefSeq" id="WP_093428461.1">
    <property type="nucleotide sequence ID" value="NZ_FOMJ01000006.1"/>
</dbReference>
<dbReference type="Gene3D" id="2.60.40.790">
    <property type="match status" value="1"/>
</dbReference>
<dbReference type="InterPro" id="IPR002068">
    <property type="entry name" value="A-crystallin/Hsp20_dom"/>
</dbReference>
<dbReference type="InterPro" id="IPR031107">
    <property type="entry name" value="Small_HSP"/>
</dbReference>
<dbReference type="Pfam" id="PF00011">
    <property type="entry name" value="HSP20"/>
    <property type="match status" value="1"/>
</dbReference>
<comment type="similarity">
    <text evidence="1 2">Belongs to the small heat shock protein (HSP20) family.</text>
</comment>
<dbReference type="STRING" id="1123397.SAMN05660831_01825"/>
<dbReference type="InterPro" id="IPR008978">
    <property type="entry name" value="HSP20-like_chaperone"/>
</dbReference>
<sequence length="146" mass="16952">MNMVRYRPWNSLEQMRQEMDRLFEDMNEREESGGLVASDWVPAVDIRDEANQWLIHADIPGVKPEDIEVGMENGVLTIKGERKEEKTEGEGEYKRTERIRGSFFRRFTLPDTADAENIRARCDNGVLEVNIPKQAKSQPRRITVES</sequence>
<dbReference type="PROSITE" id="PS01031">
    <property type="entry name" value="SHSP"/>
    <property type="match status" value="1"/>
</dbReference>
<dbReference type="PANTHER" id="PTHR11527">
    <property type="entry name" value="HEAT-SHOCK PROTEIN 20 FAMILY MEMBER"/>
    <property type="match status" value="1"/>
</dbReference>
<dbReference type="OrthoDB" id="9792695at2"/>
<dbReference type="AlphaFoldDB" id="A0A1I1TD12"/>
<feature type="domain" description="SHSP" evidence="3">
    <location>
        <begin position="35"/>
        <end position="146"/>
    </location>
</feature>